<dbReference type="CDD" id="cd00130">
    <property type="entry name" value="PAS"/>
    <property type="match status" value="1"/>
</dbReference>
<dbReference type="Pfam" id="PF02518">
    <property type="entry name" value="HATPase_c"/>
    <property type="match status" value="1"/>
</dbReference>
<dbReference type="Gene3D" id="3.30.565.10">
    <property type="entry name" value="Histidine kinase-like ATPase, C-terminal domain"/>
    <property type="match status" value="1"/>
</dbReference>
<evidence type="ECO:0000259" key="6">
    <source>
        <dbReference type="PROSITE" id="PS50113"/>
    </source>
</evidence>
<dbReference type="AlphaFoldDB" id="A0A7M3MDD7"/>
<dbReference type="InterPro" id="IPR003594">
    <property type="entry name" value="HATPase_dom"/>
</dbReference>
<feature type="domain" description="Histidine kinase" evidence="5">
    <location>
        <begin position="164"/>
        <end position="380"/>
    </location>
</feature>
<dbReference type="InterPro" id="IPR003661">
    <property type="entry name" value="HisK_dim/P_dom"/>
</dbReference>
<dbReference type="SUPFAM" id="SSF55785">
    <property type="entry name" value="PYP-like sensor domain (PAS domain)"/>
    <property type="match status" value="1"/>
</dbReference>
<keyword evidence="8" id="KW-1185">Reference proteome</keyword>
<keyword evidence="4" id="KW-0175">Coiled coil</keyword>
<dbReference type="PANTHER" id="PTHR43547">
    <property type="entry name" value="TWO-COMPONENT HISTIDINE KINASE"/>
    <property type="match status" value="1"/>
</dbReference>
<protein>
    <recommendedName>
        <fullName evidence="2">histidine kinase</fullName>
        <ecNumber evidence="2">2.7.13.3</ecNumber>
    </recommendedName>
</protein>
<evidence type="ECO:0000256" key="4">
    <source>
        <dbReference type="SAM" id="Coils"/>
    </source>
</evidence>
<dbReference type="PANTHER" id="PTHR43547:SF2">
    <property type="entry name" value="HYBRID SIGNAL TRANSDUCTION HISTIDINE KINASE C"/>
    <property type="match status" value="1"/>
</dbReference>
<dbReference type="InterPro" id="IPR001610">
    <property type="entry name" value="PAC"/>
</dbReference>
<dbReference type="CDD" id="cd00075">
    <property type="entry name" value="HATPase"/>
    <property type="match status" value="1"/>
</dbReference>
<dbReference type="GO" id="GO:0000155">
    <property type="term" value="F:phosphorelay sensor kinase activity"/>
    <property type="evidence" value="ECO:0007669"/>
    <property type="project" value="InterPro"/>
</dbReference>
<evidence type="ECO:0000256" key="1">
    <source>
        <dbReference type="ARBA" id="ARBA00000085"/>
    </source>
</evidence>
<dbReference type="InterPro" id="IPR035965">
    <property type="entry name" value="PAS-like_dom_sf"/>
</dbReference>
<dbReference type="NCBIfam" id="TIGR00229">
    <property type="entry name" value="sensory_box"/>
    <property type="match status" value="1"/>
</dbReference>
<dbReference type="InterPro" id="IPR036097">
    <property type="entry name" value="HisK_dim/P_sf"/>
</dbReference>
<evidence type="ECO:0000256" key="2">
    <source>
        <dbReference type="ARBA" id="ARBA00012438"/>
    </source>
</evidence>
<dbReference type="SMART" id="SM00091">
    <property type="entry name" value="PAS"/>
    <property type="match status" value="1"/>
</dbReference>
<dbReference type="InterPro" id="IPR000700">
    <property type="entry name" value="PAS-assoc_C"/>
</dbReference>
<reference evidence="7 8" key="1">
    <citation type="submission" date="2018-06" db="EMBL/GenBank/DDBJ databases">
        <title>Complete genome of Desulfovibrio indonesiensis P37SLT.</title>
        <authorList>
            <person name="Crispim J.S."/>
            <person name="Vidigal P.M.P."/>
            <person name="Silva L.C.F."/>
            <person name="Laguardia C.N."/>
            <person name="Araujo L.C."/>
            <person name="Dias R.S."/>
            <person name="Sousa M.P."/>
            <person name="Paula S.O."/>
            <person name="Silva C."/>
        </authorList>
    </citation>
    <scope>NUCLEOTIDE SEQUENCE [LARGE SCALE GENOMIC DNA]</scope>
    <source>
        <strain evidence="7 8">P37SLT</strain>
    </source>
</reference>
<dbReference type="RefSeq" id="WP_144303799.1">
    <property type="nucleotide sequence ID" value="NZ_QMIE01000013.1"/>
</dbReference>
<gene>
    <name evidence="7" type="ORF">DPQ33_13735</name>
</gene>
<feature type="coiled-coil region" evidence="4">
    <location>
        <begin position="77"/>
        <end position="104"/>
    </location>
</feature>
<dbReference type="EC" id="2.7.13.3" evidence="2"/>
<accession>A0A7M3MDD7</accession>
<dbReference type="EMBL" id="QMIE01000013">
    <property type="protein sequence ID" value="TVM16019.1"/>
    <property type="molecule type" value="Genomic_DNA"/>
</dbReference>
<name>A0A7M3MDD7_9BACT</name>
<evidence type="ECO:0000259" key="5">
    <source>
        <dbReference type="PROSITE" id="PS50109"/>
    </source>
</evidence>
<sequence length="383" mass="43061">MPEYESSKPDLDNFCAICPEALENDGDMPSCQECIRYRDIFLNAPLGIFQCDSERRFLNANPQLAALYGFDTPEQLMDSLTDVTERLELGKDELEEALDTLRREGVIRNFEVQLQRTDGSLIWTAHSIRAVTTPQGDIQFYDGFVTDVSEKKELEKLREDVARMTRHDMKSPLLSIVAASRLLAKHLDLEGEEAEMLQDIRDKGSMVLEMINTSLDLFKMEQGDYEPRLAPFNMAALARRVGRSLLAAYEEKQLNYTVFVDDSDDEANDCEFFGEERHIETMLMNLVKNALEAAPPKSTITVRLSRNEDTCELDVHNMGAIPEDIRPRFFLRYSTSGKPEGLGLGAYSSKLITEAHGGAITFTTSEDEGTHIHVAIPCQGDGA</sequence>
<dbReference type="Gene3D" id="3.30.450.20">
    <property type="entry name" value="PAS domain"/>
    <property type="match status" value="1"/>
</dbReference>
<comment type="caution">
    <text evidence="7">The sequence shown here is derived from an EMBL/GenBank/DDBJ whole genome shotgun (WGS) entry which is preliminary data.</text>
</comment>
<evidence type="ECO:0000256" key="3">
    <source>
        <dbReference type="ARBA" id="ARBA00022553"/>
    </source>
</evidence>
<dbReference type="Pfam" id="PF00512">
    <property type="entry name" value="HisKA"/>
    <property type="match status" value="1"/>
</dbReference>
<dbReference type="PROSITE" id="PS50109">
    <property type="entry name" value="HIS_KIN"/>
    <property type="match status" value="1"/>
</dbReference>
<dbReference type="SMART" id="SM00388">
    <property type="entry name" value="HisKA"/>
    <property type="match status" value="1"/>
</dbReference>
<dbReference type="SMART" id="SM00387">
    <property type="entry name" value="HATPase_c"/>
    <property type="match status" value="1"/>
</dbReference>
<dbReference type="Gene3D" id="1.10.287.130">
    <property type="match status" value="1"/>
</dbReference>
<dbReference type="InterPro" id="IPR036890">
    <property type="entry name" value="HATPase_C_sf"/>
</dbReference>
<dbReference type="Pfam" id="PF13426">
    <property type="entry name" value="PAS_9"/>
    <property type="match status" value="1"/>
</dbReference>
<dbReference type="OrthoDB" id="9787818at2"/>
<organism evidence="7 8">
    <name type="scientific">Oceanidesulfovibrio indonesiensis</name>
    <dbReference type="NCBI Taxonomy" id="54767"/>
    <lineage>
        <taxon>Bacteria</taxon>
        <taxon>Pseudomonadati</taxon>
        <taxon>Thermodesulfobacteriota</taxon>
        <taxon>Desulfovibrionia</taxon>
        <taxon>Desulfovibrionales</taxon>
        <taxon>Desulfovibrionaceae</taxon>
        <taxon>Oceanidesulfovibrio</taxon>
    </lineage>
</organism>
<dbReference type="CDD" id="cd00082">
    <property type="entry name" value="HisKA"/>
    <property type="match status" value="1"/>
</dbReference>
<dbReference type="SUPFAM" id="SSF47384">
    <property type="entry name" value="Homodimeric domain of signal transducing histidine kinase"/>
    <property type="match status" value="1"/>
</dbReference>
<keyword evidence="3" id="KW-0597">Phosphoprotein</keyword>
<feature type="domain" description="PAC" evidence="6">
    <location>
        <begin position="108"/>
        <end position="160"/>
    </location>
</feature>
<evidence type="ECO:0000313" key="7">
    <source>
        <dbReference type="EMBL" id="TVM16019.1"/>
    </source>
</evidence>
<dbReference type="InterPro" id="IPR005467">
    <property type="entry name" value="His_kinase_dom"/>
</dbReference>
<evidence type="ECO:0000313" key="8">
    <source>
        <dbReference type="Proteomes" id="UP000448292"/>
    </source>
</evidence>
<dbReference type="PROSITE" id="PS50113">
    <property type="entry name" value="PAC"/>
    <property type="match status" value="1"/>
</dbReference>
<dbReference type="Proteomes" id="UP000448292">
    <property type="component" value="Unassembled WGS sequence"/>
</dbReference>
<dbReference type="InterPro" id="IPR000014">
    <property type="entry name" value="PAS"/>
</dbReference>
<dbReference type="SUPFAM" id="SSF55874">
    <property type="entry name" value="ATPase domain of HSP90 chaperone/DNA topoisomerase II/histidine kinase"/>
    <property type="match status" value="1"/>
</dbReference>
<comment type="catalytic activity">
    <reaction evidence="1">
        <text>ATP + protein L-histidine = ADP + protein N-phospho-L-histidine.</text>
        <dbReference type="EC" id="2.7.13.3"/>
    </reaction>
</comment>
<proteinExistence type="predicted"/>
<dbReference type="SMART" id="SM00086">
    <property type="entry name" value="PAC"/>
    <property type="match status" value="1"/>
</dbReference>